<evidence type="ECO:0000256" key="1">
    <source>
        <dbReference type="SAM" id="MobiDB-lite"/>
    </source>
</evidence>
<feature type="region of interest" description="Disordered" evidence="1">
    <location>
        <begin position="87"/>
        <end position="130"/>
    </location>
</feature>
<feature type="compositionally biased region" description="Basic and acidic residues" evidence="1">
    <location>
        <begin position="97"/>
        <end position="116"/>
    </location>
</feature>
<dbReference type="KEGG" id="ssck:SPSK_10028"/>
<protein>
    <submittedName>
        <fullName evidence="2">Uncharacterized protein</fullName>
    </submittedName>
</protein>
<gene>
    <name evidence="2" type="ORF">SPSK_10028</name>
</gene>
<dbReference type="GeneID" id="27671867"/>
<sequence length="130" mass="14034">MRHMSAAHEASQESKGALNEPAVGVVDAWWTAAVDTHHPPDFVHGSFSVHLAVFFCSLFPSLSSNFSFIPSVACFFGGRKRGIFPISSTEGSEVDGDEVRGGLQEPREGLWRESKLGRPASQSTDKVQSG</sequence>
<reference evidence="2 3" key="1">
    <citation type="journal article" date="2014" name="BMC Genomics">
        <title>Comparative genomics of the major fungal agents of human and animal Sporotrichosis: Sporothrix schenckii and Sporothrix brasiliensis.</title>
        <authorList>
            <person name="Teixeira M.M."/>
            <person name="de Almeida L.G."/>
            <person name="Kubitschek-Barreira P."/>
            <person name="Alves F.L."/>
            <person name="Kioshima E.S."/>
            <person name="Abadio A.K."/>
            <person name="Fernandes L."/>
            <person name="Derengowski L.S."/>
            <person name="Ferreira K.S."/>
            <person name="Souza R.C."/>
            <person name="Ruiz J.C."/>
            <person name="de Andrade N.C."/>
            <person name="Paes H.C."/>
            <person name="Nicola A.M."/>
            <person name="Albuquerque P."/>
            <person name="Gerber A.L."/>
            <person name="Martins V.P."/>
            <person name="Peconick L.D."/>
            <person name="Neto A.V."/>
            <person name="Chaucanez C.B."/>
            <person name="Silva P.A."/>
            <person name="Cunha O.L."/>
            <person name="de Oliveira F.F."/>
            <person name="dos Santos T.C."/>
            <person name="Barros A.L."/>
            <person name="Soares M.A."/>
            <person name="de Oliveira L.M."/>
            <person name="Marini M.M."/>
            <person name="Villalobos-Duno H."/>
            <person name="Cunha M.M."/>
            <person name="de Hoog S."/>
            <person name="da Silveira J.F."/>
            <person name="Henrissat B."/>
            <person name="Nino-Vega G.A."/>
            <person name="Cisalpino P.S."/>
            <person name="Mora-Montes H.M."/>
            <person name="Almeida S.R."/>
            <person name="Stajich J.E."/>
            <person name="Lopes-Bezerra L.M."/>
            <person name="Vasconcelos A.T."/>
            <person name="Felipe M.S."/>
        </authorList>
    </citation>
    <scope>NUCLEOTIDE SEQUENCE [LARGE SCALE GENOMIC DNA]</scope>
    <source>
        <strain evidence="2 3">1099-18</strain>
    </source>
</reference>
<organism evidence="2 3">
    <name type="scientific">Sporothrix schenckii 1099-18</name>
    <dbReference type="NCBI Taxonomy" id="1397361"/>
    <lineage>
        <taxon>Eukaryota</taxon>
        <taxon>Fungi</taxon>
        <taxon>Dikarya</taxon>
        <taxon>Ascomycota</taxon>
        <taxon>Pezizomycotina</taxon>
        <taxon>Sordariomycetes</taxon>
        <taxon>Sordariomycetidae</taxon>
        <taxon>Ophiostomatales</taxon>
        <taxon>Ophiostomataceae</taxon>
        <taxon>Sporothrix</taxon>
    </lineage>
</organism>
<reference evidence="2 3" key="2">
    <citation type="journal article" date="2015" name="Eukaryot. Cell">
        <title>Asexual propagation of a virulent clone complex in a human and feline outbreak of sporotrichosis.</title>
        <authorList>
            <person name="Teixeira Mde M."/>
            <person name="Rodrigues A.M."/>
            <person name="Tsui C.K."/>
            <person name="de Almeida L.G."/>
            <person name="Van Diepeningen A.D."/>
            <person name="van den Ende B.G."/>
            <person name="Fernandes G.F."/>
            <person name="Kano R."/>
            <person name="Hamelin R.C."/>
            <person name="Lopes-Bezerra L.M."/>
            <person name="Vasconcelos A.T."/>
            <person name="de Hoog S."/>
            <person name="de Camargo Z.P."/>
            <person name="Felipe M.S."/>
        </authorList>
    </citation>
    <scope>NUCLEOTIDE SEQUENCE [LARGE SCALE GENOMIC DNA]</scope>
    <source>
        <strain evidence="2 3">1099-18</strain>
    </source>
</reference>
<evidence type="ECO:0000313" key="3">
    <source>
        <dbReference type="Proteomes" id="UP000033710"/>
    </source>
</evidence>
<feature type="compositionally biased region" description="Polar residues" evidence="1">
    <location>
        <begin position="120"/>
        <end position="130"/>
    </location>
</feature>
<dbReference type="AlphaFoldDB" id="A0A0F2M8E9"/>
<dbReference type="RefSeq" id="XP_016588603.1">
    <property type="nucleotide sequence ID" value="XM_016736590.1"/>
</dbReference>
<proteinExistence type="predicted"/>
<dbReference type="EMBL" id="AXCR01000007">
    <property type="protein sequence ID" value="KJR85927.1"/>
    <property type="molecule type" value="Genomic_DNA"/>
</dbReference>
<comment type="caution">
    <text evidence="2">The sequence shown here is derived from an EMBL/GenBank/DDBJ whole genome shotgun (WGS) entry which is preliminary data.</text>
</comment>
<dbReference type="VEuPathDB" id="FungiDB:SPSK_10028"/>
<dbReference type="Proteomes" id="UP000033710">
    <property type="component" value="Unassembled WGS sequence"/>
</dbReference>
<name>A0A0F2M8E9_SPOSC</name>
<evidence type="ECO:0000313" key="2">
    <source>
        <dbReference type="EMBL" id="KJR85927.1"/>
    </source>
</evidence>
<accession>A0A0F2M8E9</accession>